<dbReference type="OrthoDB" id="9773957at2"/>
<comment type="subcellular location">
    <subcellularLocation>
        <location evidence="1">Membrane</location>
        <topology evidence="1">Multi-pass membrane protein</topology>
    </subcellularLocation>
</comment>
<feature type="domain" description="Major facilitator superfamily (MFS) profile" evidence="7">
    <location>
        <begin position="20"/>
        <end position="429"/>
    </location>
</feature>
<name>A0A2S9IE03_9GAMM</name>
<evidence type="ECO:0000256" key="5">
    <source>
        <dbReference type="ARBA" id="ARBA00023136"/>
    </source>
</evidence>
<accession>A0A2S9IE03</accession>
<feature type="transmembrane region" description="Helical" evidence="6">
    <location>
        <begin position="371"/>
        <end position="394"/>
    </location>
</feature>
<dbReference type="Gene3D" id="1.20.1250.20">
    <property type="entry name" value="MFS general substrate transporter like domains"/>
    <property type="match status" value="2"/>
</dbReference>
<keyword evidence="3 6" id="KW-0812">Transmembrane</keyword>
<sequence length="445" mass="49397">MDTHHAQSRTHVYRKNMRYLLPLLVVCYLFAFIDRTIVGFAWLEMEADVGLSAAAFGLGAGLFFISYAFCEVPSNLLMLKFGPKIWFSRILVTWGIITILMAFVQGPWSFYALRFLLGVAEAGFYPGIIYFITKWFPPSRCGQVIGIFFLANPLALVIGSPLSGLIMQMDGLYQLAGWQWLFILMGLPPVLLSLIVLRSLPNTPQQAHWLNDQERSQIASDIQQEQQQNGVTDAPGQHQHPLRVMKDRRIMMLIAFLMCYPIVGYGLMLWLPSIINKFSTSVMMTGLLSALPWLAAAVAVIVVPRSAARHNTPFLHIGVTLALSVAGLILSVVFNDPLWRMLALCLAAFGIFAGQPIFWSFPARLLKGTDAAVGIAWINAFGIVGGFIGPYGFGVVAQLTGSNENGLVWFIGWGIYGLLMLYPLRRMMRRQRGMSGEAAAVPHHP</sequence>
<dbReference type="InterPro" id="IPR036259">
    <property type="entry name" value="MFS_trans_sf"/>
</dbReference>
<evidence type="ECO:0000256" key="3">
    <source>
        <dbReference type="ARBA" id="ARBA00022692"/>
    </source>
</evidence>
<dbReference type="PANTHER" id="PTHR43791:SF36">
    <property type="entry name" value="TRANSPORTER, PUTATIVE (AFU_ORTHOLOGUE AFUA_6G08340)-RELATED"/>
    <property type="match status" value="1"/>
</dbReference>
<evidence type="ECO:0000313" key="9">
    <source>
        <dbReference type="Proteomes" id="UP000239181"/>
    </source>
</evidence>
<dbReference type="CDD" id="cd17319">
    <property type="entry name" value="MFS_ExuT_GudP_like"/>
    <property type="match status" value="1"/>
</dbReference>
<feature type="transmembrane region" description="Helical" evidence="6">
    <location>
        <begin position="86"/>
        <end position="104"/>
    </location>
</feature>
<evidence type="ECO:0000256" key="4">
    <source>
        <dbReference type="ARBA" id="ARBA00022989"/>
    </source>
</evidence>
<keyword evidence="4 6" id="KW-1133">Transmembrane helix</keyword>
<dbReference type="Proteomes" id="UP000239181">
    <property type="component" value="Unassembled WGS sequence"/>
</dbReference>
<feature type="transmembrane region" description="Helical" evidence="6">
    <location>
        <begin position="20"/>
        <end position="43"/>
    </location>
</feature>
<reference evidence="8 9" key="1">
    <citation type="submission" date="2017-10" db="EMBL/GenBank/DDBJ databases">
        <title>Draft genome of two endophytic bacteria isolated from 'guarana' Paullinia cupana (Mart.) Ducke.</title>
        <authorList>
            <person name="Siqueira K.A."/>
            <person name="Liotti R.G."/>
            <person name="Mendes T.A."/>
            <person name="Soares M.A."/>
        </authorList>
    </citation>
    <scope>NUCLEOTIDE SEQUENCE [LARGE SCALE GENOMIC DNA]</scope>
    <source>
        <strain evidence="8 9">342</strain>
    </source>
</reference>
<feature type="transmembrane region" description="Helical" evidence="6">
    <location>
        <begin position="110"/>
        <end position="132"/>
    </location>
</feature>
<evidence type="ECO:0000259" key="7">
    <source>
        <dbReference type="PROSITE" id="PS50850"/>
    </source>
</evidence>
<gene>
    <name evidence="8" type="ORF">CQW29_07805</name>
</gene>
<feature type="transmembrane region" description="Helical" evidence="6">
    <location>
        <begin position="178"/>
        <end position="197"/>
    </location>
</feature>
<feature type="transmembrane region" description="Helical" evidence="6">
    <location>
        <begin position="49"/>
        <end position="70"/>
    </location>
</feature>
<keyword evidence="2" id="KW-0813">Transport</keyword>
<feature type="transmembrane region" description="Helical" evidence="6">
    <location>
        <begin position="283"/>
        <end position="302"/>
    </location>
</feature>
<dbReference type="GO" id="GO:0022857">
    <property type="term" value="F:transmembrane transporter activity"/>
    <property type="evidence" value="ECO:0007669"/>
    <property type="project" value="InterPro"/>
</dbReference>
<protein>
    <submittedName>
        <fullName evidence="8">MFS transporter</fullName>
    </submittedName>
</protein>
<dbReference type="EMBL" id="PDET01000004">
    <property type="protein sequence ID" value="PRD16025.1"/>
    <property type="molecule type" value="Genomic_DNA"/>
</dbReference>
<dbReference type="SUPFAM" id="SSF103473">
    <property type="entry name" value="MFS general substrate transporter"/>
    <property type="match status" value="1"/>
</dbReference>
<feature type="transmembrane region" description="Helical" evidence="6">
    <location>
        <begin position="250"/>
        <end position="271"/>
    </location>
</feature>
<dbReference type="RefSeq" id="WP_105592159.1">
    <property type="nucleotide sequence ID" value="NZ_PDET01000004.1"/>
</dbReference>
<dbReference type="InterPro" id="IPR011701">
    <property type="entry name" value="MFS"/>
</dbReference>
<comment type="caution">
    <text evidence="8">The sequence shown here is derived from an EMBL/GenBank/DDBJ whole genome shotgun (WGS) entry which is preliminary data.</text>
</comment>
<evidence type="ECO:0000313" key="8">
    <source>
        <dbReference type="EMBL" id="PRD16025.1"/>
    </source>
</evidence>
<feature type="transmembrane region" description="Helical" evidence="6">
    <location>
        <begin position="144"/>
        <end position="166"/>
    </location>
</feature>
<feature type="transmembrane region" description="Helical" evidence="6">
    <location>
        <begin position="406"/>
        <end position="424"/>
    </location>
</feature>
<dbReference type="Pfam" id="PF07690">
    <property type="entry name" value="MFS_1"/>
    <property type="match status" value="1"/>
</dbReference>
<feature type="transmembrane region" description="Helical" evidence="6">
    <location>
        <begin position="339"/>
        <end position="359"/>
    </location>
</feature>
<dbReference type="PROSITE" id="PS50850">
    <property type="entry name" value="MFS"/>
    <property type="match status" value="1"/>
</dbReference>
<dbReference type="GO" id="GO:0005886">
    <property type="term" value="C:plasma membrane"/>
    <property type="evidence" value="ECO:0007669"/>
    <property type="project" value="TreeGrafter"/>
</dbReference>
<organism evidence="8 9">
    <name type="scientific">Pantoea coffeiphila</name>
    <dbReference type="NCBI Taxonomy" id="1465635"/>
    <lineage>
        <taxon>Bacteria</taxon>
        <taxon>Pseudomonadati</taxon>
        <taxon>Pseudomonadota</taxon>
        <taxon>Gammaproteobacteria</taxon>
        <taxon>Enterobacterales</taxon>
        <taxon>Erwiniaceae</taxon>
        <taxon>Pantoea</taxon>
    </lineage>
</organism>
<keyword evidence="9" id="KW-1185">Reference proteome</keyword>
<evidence type="ECO:0000256" key="1">
    <source>
        <dbReference type="ARBA" id="ARBA00004141"/>
    </source>
</evidence>
<dbReference type="AlphaFoldDB" id="A0A2S9IE03"/>
<dbReference type="PANTHER" id="PTHR43791">
    <property type="entry name" value="PERMEASE-RELATED"/>
    <property type="match status" value="1"/>
</dbReference>
<keyword evidence="5 6" id="KW-0472">Membrane</keyword>
<dbReference type="FunFam" id="1.20.1250.20:FF:000018">
    <property type="entry name" value="MFS transporter permease"/>
    <property type="match status" value="1"/>
</dbReference>
<proteinExistence type="predicted"/>
<evidence type="ECO:0000256" key="2">
    <source>
        <dbReference type="ARBA" id="ARBA00022448"/>
    </source>
</evidence>
<dbReference type="InterPro" id="IPR020846">
    <property type="entry name" value="MFS_dom"/>
</dbReference>
<feature type="transmembrane region" description="Helical" evidence="6">
    <location>
        <begin position="314"/>
        <end position="333"/>
    </location>
</feature>
<evidence type="ECO:0000256" key="6">
    <source>
        <dbReference type="SAM" id="Phobius"/>
    </source>
</evidence>